<evidence type="ECO:0000259" key="1">
    <source>
        <dbReference type="Pfam" id="PF13443"/>
    </source>
</evidence>
<dbReference type="Gene3D" id="1.10.260.40">
    <property type="entry name" value="lambda repressor-like DNA-binding domains"/>
    <property type="match status" value="1"/>
</dbReference>
<evidence type="ECO:0000313" key="2">
    <source>
        <dbReference type="EMBL" id="MBO0355923.1"/>
    </source>
</evidence>
<dbReference type="InterPro" id="IPR010982">
    <property type="entry name" value="Lambda_DNA-bd_dom_sf"/>
</dbReference>
<feature type="domain" description="HTH cro/C1-type" evidence="1">
    <location>
        <begin position="18"/>
        <end position="76"/>
    </location>
</feature>
<evidence type="ECO:0000313" key="3">
    <source>
        <dbReference type="Proteomes" id="UP000664044"/>
    </source>
</evidence>
<proteinExistence type="predicted"/>
<dbReference type="InterPro" id="IPR001387">
    <property type="entry name" value="Cro/C1-type_HTH"/>
</dbReference>
<gene>
    <name evidence="2" type="ORF">J0656_18035</name>
</gene>
<dbReference type="Pfam" id="PF13443">
    <property type="entry name" value="HTH_26"/>
    <property type="match status" value="1"/>
</dbReference>
<dbReference type="EMBL" id="JAFLNL010000013">
    <property type="protein sequence ID" value="MBO0355923.1"/>
    <property type="molecule type" value="Genomic_DNA"/>
</dbReference>
<dbReference type="Proteomes" id="UP000664044">
    <property type="component" value="Unassembled WGS sequence"/>
</dbReference>
<dbReference type="CDD" id="cd00093">
    <property type="entry name" value="HTH_XRE"/>
    <property type="match status" value="1"/>
</dbReference>
<protein>
    <submittedName>
        <fullName evidence="2">Helix-turn-helix transcriptional regulator</fullName>
    </submittedName>
</protein>
<organism evidence="2 3">
    <name type="scientific">Flagellimonas aurea</name>
    <dbReference type="NCBI Taxonomy" id="2915619"/>
    <lineage>
        <taxon>Bacteria</taxon>
        <taxon>Pseudomonadati</taxon>
        <taxon>Bacteroidota</taxon>
        <taxon>Flavobacteriia</taxon>
        <taxon>Flavobacteriales</taxon>
        <taxon>Flavobacteriaceae</taxon>
        <taxon>Flagellimonas</taxon>
    </lineage>
</organism>
<dbReference type="SUPFAM" id="SSF47413">
    <property type="entry name" value="lambda repressor-like DNA-binding domains"/>
    <property type="match status" value="1"/>
</dbReference>
<sequence>MGKLKPEDIALNNKIAHRIKELRIKADPNQKRFAENNDLERQTLNRWESVNDNRGVSIHTISKFCRMVNISLKEFFASDSFKNQ</sequence>
<comment type="caution">
    <text evidence="2">The sequence shown here is derived from an EMBL/GenBank/DDBJ whole genome shotgun (WGS) entry which is preliminary data.</text>
</comment>
<dbReference type="RefSeq" id="WP_207036382.1">
    <property type="nucleotide sequence ID" value="NZ_JAFLNL010000013.1"/>
</dbReference>
<name>A0ABS3G924_9FLAO</name>
<reference evidence="2 3" key="1">
    <citation type="submission" date="2021-03" db="EMBL/GenBank/DDBJ databases">
        <title>Muricauda lutimaris sp. nov. and Muricauda ruestringensis sp. nov, two marine members of the Flavobacteriaceae isolated from deep sea sediments of Western Pacific.</title>
        <authorList>
            <person name="Zhao S."/>
            <person name="Liu R."/>
        </authorList>
    </citation>
    <scope>NUCLEOTIDE SEQUENCE [LARGE SCALE GENOMIC DNA]</scope>
    <source>
        <strain evidence="2 3">BC31-1-A7</strain>
    </source>
</reference>
<keyword evidence="3" id="KW-1185">Reference proteome</keyword>
<accession>A0ABS3G924</accession>